<proteinExistence type="predicted"/>
<dbReference type="RefSeq" id="WP_309483516.1">
    <property type="nucleotide sequence ID" value="NZ_CP133720.1"/>
</dbReference>
<evidence type="ECO:0000256" key="1">
    <source>
        <dbReference type="SAM" id="SignalP"/>
    </source>
</evidence>
<evidence type="ECO:0000313" key="2">
    <source>
        <dbReference type="EMBL" id="WMW82039.1"/>
    </source>
</evidence>
<accession>A0ABY9RMI8</accession>
<gene>
    <name evidence="2" type="ORF">RF679_07060</name>
</gene>
<protein>
    <submittedName>
        <fullName evidence="2">Uncharacterized protein</fullName>
    </submittedName>
</protein>
<sequence>MNKILVLVFGLALNHVANANENNFRCLQSINLNKPIKLQFNYPQDSEKTGLVTYGNSALSIPVRLKSEKTIREVPNGQPWLFQSTWEEITNAGIGGRYVITSQAADIYEFKYVRKDGKVFMFKVNIDASTENGCQWK</sequence>
<feature type="signal peptide" evidence="1">
    <location>
        <begin position="1"/>
        <end position="19"/>
    </location>
</feature>
<keyword evidence="1" id="KW-0732">Signal</keyword>
<organism evidence="2 3">
    <name type="scientific">Undibacterium cyanobacteriorum</name>
    <dbReference type="NCBI Taxonomy" id="3073561"/>
    <lineage>
        <taxon>Bacteria</taxon>
        <taxon>Pseudomonadati</taxon>
        <taxon>Pseudomonadota</taxon>
        <taxon>Betaproteobacteria</taxon>
        <taxon>Burkholderiales</taxon>
        <taxon>Oxalobacteraceae</taxon>
        <taxon>Undibacterium</taxon>
    </lineage>
</organism>
<evidence type="ECO:0000313" key="3">
    <source>
        <dbReference type="Proteomes" id="UP001181355"/>
    </source>
</evidence>
<keyword evidence="3" id="KW-1185">Reference proteome</keyword>
<dbReference type="Proteomes" id="UP001181355">
    <property type="component" value="Chromosome"/>
</dbReference>
<reference evidence="2" key="1">
    <citation type="submission" date="2023-09" db="EMBL/GenBank/DDBJ databases">
        <title>Undibacterium sp. 20NA77.5 isolated from freshwater.</title>
        <authorList>
            <person name="Le V."/>
            <person name="Ko S.-R."/>
            <person name="Ahn C.-Y."/>
            <person name="Oh H.-M."/>
        </authorList>
    </citation>
    <scope>NUCLEOTIDE SEQUENCE</scope>
    <source>
        <strain evidence="2">20NA77.5</strain>
    </source>
</reference>
<name>A0ABY9RMI8_9BURK</name>
<feature type="chain" id="PRO_5046959787" evidence="1">
    <location>
        <begin position="20"/>
        <end position="137"/>
    </location>
</feature>
<dbReference type="EMBL" id="CP133720">
    <property type="protein sequence ID" value="WMW82039.1"/>
    <property type="molecule type" value="Genomic_DNA"/>
</dbReference>